<dbReference type="AlphaFoldDB" id="A0A196SIG0"/>
<dbReference type="EMBL" id="LXWW01000120">
    <property type="protein sequence ID" value="OAO15734.1"/>
    <property type="molecule type" value="Genomic_DNA"/>
</dbReference>
<proteinExistence type="predicted"/>
<dbReference type="Proteomes" id="UP000078348">
    <property type="component" value="Unassembled WGS sequence"/>
</dbReference>
<evidence type="ECO:0000313" key="3">
    <source>
        <dbReference type="Proteomes" id="UP000078348"/>
    </source>
</evidence>
<keyword evidence="1" id="KW-1133">Transmembrane helix</keyword>
<accession>A0A196SIG0</accession>
<feature type="transmembrane region" description="Helical" evidence="1">
    <location>
        <begin position="112"/>
        <end position="131"/>
    </location>
</feature>
<dbReference type="Pfam" id="PF05753">
    <property type="entry name" value="TRAP_beta"/>
    <property type="match status" value="1"/>
</dbReference>
<sequence>MRKRKLPNPKIVRDVYNVTINDQWPQEGFDLDVEYPIVISELPAGEKVEKNVTATPRQAGYLETVRAMYEYTYYKDDVEVAQARGMSTSVGTLPILQEAHYNRLASSFVMEYLIIGAACVVVIGLPFLRWISISAKVKTA</sequence>
<comment type="caution">
    <text evidence="2">The sequence shown here is derived from an EMBL/GenBank/DDBJ whole genome shotgun (WGS) entry which is preliminary data.</text>
</comment>
<keyword evidence="1" id="KW-0472">Membrane</keyword>
<evidence type="ECO:0000256" key="1">
    <source>
        <dbReference type="SAM" id="Phobius"/>
    </source>
</evidence>
<reference evidence="2 3" key="1">
    <citation type="submission" date="2016-05" db="EMBL/GenBank/DDBJ databases">
        <title>Nuclear genome of Blastocystis sp. subtype 1 NandII.</title>
        <authorList>
            <person name="Gentekaki E."/>
            <person name="Curtis B."/>
            <person name="Stairs C."/>
            <person name="Eme L."/>
            <person name="Herman E."/>
            <person name="Klimes V."/>
            <person name="Arias M.C."/>
            <person name="Elias M."/>
            <person name="Hilliou F."/>
            <person name="Klute M."/>
            <person name="Malik S.-B."/>
            <person name="Pightling A."/>
            <person name="Rachubinski R."/>
            <person name="Salas D."/>
            <person name="Schlacht A."/>
            <person name="Suga H."/>
            <person name="Archibald J."/>
            <person name="Ball S.G."/>
            <person name="Clark G."/>
            <person name="Dacks J."/>
            <person name="Van Der Giezen M."/>
            <person name="Tsaousis A."/>
            <person name="Roger A."/>
        </authorList>
    </citation>
    <scope>NUCLEOTIDE SEQUENCE [LARGE SCALE GENOMIC DNA]</scope>
    <source>
        <strain evidence="3">ATCC 50177 / NandII</strain>
    </source>
</reference>
<evidence type="ECO:0000313" key="2">
    <source>
        <dbReference type="EMBL" id="OAO15734.1"/>
    </source>
</evidence>
<organism evidence="2 3">
    <name type="scientific">Blastocystis sp. subtype 1 (strain ATCC 50177 / NandII)</name>
    <dbReference type="NCBI Taxonomy" id="478820"/>
    <lineage>
        <taxon>Eukaryota</taxon>
        <taxon>Sar</taxon>
        <taxon>Stramenopiles</taxon>
        <taxon>Bigyra</taxon>
        <taxon>Opalozoa</taxon>
        <taxon>Opalinata</taxon>
        <taxon>Blastocystidae</taxon>
        <taxon>Blastocystis</taxon>
    </lineage>
</organism>
<keyword evidence="3" id="KW-1185">Reference proteome</keyword>
<keyword evidence="1" id="KW-0812">Transmembrane</keyword>
<dbReference type="OrthoDB" id="5860827at2759"/>
<gene>
    <name evidence="2" type="ORF">AV274_2540</name>
</gene>
<protein>
    <submittedName>
        <fullName evidence="2">Uncharacterized protein</fullName>
    </submittedName>
</protein>
<name>A0A196SIG0_BLAHN</name>